<dbReference type="PANTHER" id="PTHR34057">
    <property type="entry name" value="ELONGATION FACTOR"/>
    <property type="match status" value="1"/>
</dbReference>
<proteinExistence type="predicted"/>
<name>A0A565C8J0_9BRAS</name>
<dbReference type="PANTHER" id="PTHR34057:SF10">
    <property type="entry name" value="TRANSPOSASE, PTTA_EN_SPM, PLANT"/>
    <property type="match status" value="1"/>
</dbReference>
<evidence type="ECO:0000256" key="1">
    <source>
        <dbReference type="SAM" id="Coils"/>
    </source>
</evidence>
<evidence type="ECO:0000313" key="3">
    <source>
        <dbReference type="EMBL" id="VVB09914.1"/>
    </source>
</evidence>
<keyword evidence="4" id="KW-1185">Reference proteome</keyword>
<evidence type="ECO:0000256" key="2">
    <source>
        <dbReference type="SAM" id="MobiDB-lite"/>
    </source>
</evidence>
<dbReference type="Proteomes" id="UP000489600">
    <property type="component" value="Unassembled WGS sequence"/>
</dbReference>
<feature type="compositionally biased region" description="Basic residues" evidence="2">
    <location>
        <begin position="304"/>
        <end position="324"/>
    </location>
</feature>
<feature type="region of interest" description="Disordered" evidence="2">
    <location>
        <begin position="207"/>
        <end position="230"/>
    </location>
</feature>
<dbReference type="AlphaFoldDB" id="A0A565C8J0"/>
<dbReference type="EMBL" id="CABITT030000007">
    <property type="protein sequence ID" value="VVB09914.1"/>
    <property type="molecule type" value="Genomic_DNA"/>
</dbReference>
<gene>
    <name evidence="3" type="ORF">ANE_LOCUS20358</name>
</gene>
<comment type="caution">
    <text evidence="3">The sequence shown here is derived from an EMBL/GenBank/DDBJ whole genome shotgun (WGS) entry which is preliminary data.</text>
</comment>
<protein>
    <submittedName>
        <fullName evidence="3">Uncharacterized protein</fullName>
    </submittedName>
</protein>
<organism evidence="3 4">
    <name type="scientific">Arabis nemorensis</name>
    <dbReference type="NCBI Taxonomy" id="586526"/>
    <lineage>
        <taxon>Eukaryota</taxon>
        <taxon>Viridiplantae</taxon>
        <taxon>Streptophyta</taxon>
        <taxon>Embryophyta</taxon>
        <taxon>Tracheophyta</taxon>
        <taxon>Spermatophyta</taxon>
        <taxon>Magnoliopsida</taxon>
        <taxon>eudicotyledons</taxon>
        <taxon>Gunneridae</taxon>
        <taxon>Pentapetalae</taxon>
        <taxon>rosids</taxon>
        <taxon>malvids</taxon>
        <taxon>Brassicales</taxon>
        <taxon>Brassicaceae</taxon>
        <taxon>Arabideae</taxon>
        <taxon>Arabis</taxon>
    </lineage>
</organism>
<dbReference type="OrthoDB" id="21648at2759"/>
<keyword evidence="1" id="KW-0175">Coiled coil</keyword>
<evidence type="ECO:0000313" key="4">
    <source>
        <dbReference type="Proteomes" id="UP000489600"/>
    </source>
</evidence>
<feature type="region of interest" description="Disordered" evidence="2">
    <location>
        <begin position="242"/>
        <end position="324"/>
    </location>
</feature>
<accession>A0A565C8J0</accession>
<feature type="coiled-coil region" evidence="1">
    <location>
        <begin position="136"/>
        <end position="163"/>
    </location>
</feature>
<feature type="coiled-coil region" evidence="1">
    <location>
        <begin position="11"/>
        <end position="42"/>
    </location>
</feature>
<reference evidence="3" key="1">
    <citation type="submission" date="2019-07" db="EMBL/GenBank/DDBJ databases">
        <authorList>
            <person name="Dittberner H."/>
        </authorList>
    </citation>
    <scope>NUCLEOTIDE SEQUENCE [LARGE SCALE GENOMIC DNA]</scope>
</reference>
<sequence>MWRCKWIELKIKEIQNQAQIYDKELEESCQAKQLELENVKSEELGVKAVPPLPCHSQKTQLKKRKKRKRVEGTSDVASYTLNHNLFSYYEYRKTFADIALNDNSRNLDKRNKITKDETGFCDETPPLEFKEGDAFLENILLKIEAAKLEARNLKKRVDKVVNENPSRFSLVNTLNLLGSADVFTSVEQQNPLLVIKNEDERPVIFEEKPVKSASVSSHHDTPPEDEETTDILLSEIVASRRRAGKAIVPDKKEQKSEQTSVKEGPSRPARKRTPRNLEVVTNPKRPRVSREKPKSNVMASRYKLPNRRNRGKRRSGPAGLRRRS</sequence>